<gene>
    <name evidence="1" type="ORF">VV01_07900</name>
</gene>
<dbReference type="STRING" id="1631356.VV01_07900"/>
<dbReference type="InterPro" id="IPR007061">
    <property type="entry name" value="MST-like"/>
</dbReference>
<dbReference type="Proteomes" id="UP000037397">
    <property type="component" value="Unassembled WGS sequence"/>
</dbReference>
<dbReference type="SUPFAM" id="SSF109854">
    <property type="entry name" value="DinB/YfiT-like putative metalloenzymes"/>
    <property type="match status" value="1"/>
</dbReference>
<keyword evidence="2" id="KW-1185">Reference proteome</keyword>
<dbReference type="RefSeq" id="WP_050671799.1">
    <property type="nucleotide sequence ID" value="NZ_LAIR01000002.1"/>
</dbReference>
<reference evidence="2" key="1">
    <citation type="submission" date="2015-03" db="EMBL/GenBank/DDBJ databases">
        <title>Luteipulveratus halotolerans sp. nov., a novel actinobacterium (Dermacoccaceae) from Sarawak, Malaysia.</title>
        <authorList>
            <person name="Juboi H."/>
            <person name="Basik A."/>
            <person name="Shamsul S.S."/>
            <person name="Arnold P."/>
            <person name="Schmitt E.K."/>
            <person name="Sanglier J.-J."/>
            <person name="Yeo T."/>
        </authorList>
    </citation>
    <scope>NUCLEOTIDE SEQUENCE [LARGE SCALE GENOMIC DNA]</scope>
    <source>
        <strain evidence="2">C296001</strain>
    </source>
</reference>
<protein>
    <recommendedName>
        <fullName evidence="3">Mini-circle protein</fullName>
    </recommendedName>
</protein>
<evidence type="ECO:0000313" key="1">
    <source>
        <dbReference type="EMBL" id="KNX39297.1"/>
    </source>
</evidence>
<sequence length="164" mass="18443">MTATALEPEAFAADLRDQLDRFLDDHRAQVLACLDGLTDEEARRSLVPSKTTVLGLAKHATFIEEVWFDEAISCRSREEIGIPQTPDESFDLDDGDTVESVRQAYVLACEASRRATAGLHLDDVVHGNRRGPLPLRWIYLHMLRELAQHNGHADILREQLISAR</sequence>
<dbReference type="EMBL" id="LAIR01000002">
    <property type="protein sequence ID" value="KNX39297.1"/>
    <property type="molecule type" value="Genomic_DNA"/>
</dbReference>
<comment type="caution">
    <text evidence="1">The sequence shown here is derived from an EMBL/GenBank/DDBJ whole genome shotgun (WGS) entry which is preliminary data.</text>
</comment>
<name>A0A0L6CNJ5_9MICO</name>
<accession>A0A0L6CNJ5</accession>
<dbReference type="PATRIC" id="fig|1631356.3.peg.1531"/>
<evidence type="ECO:0000313" key="2">
    <source>
        <dbReference type="Proteomes" id="UP000037397"/>
    </source>
</evidence>
<evidence type="ECO:0008006" key="3">
    <source>
        <dbReference type="Google" id="ProtNLM"/>
    </source>
</evidence>
<dbReference type="Pfam" id="PF04978">
    <property type="entry name" value="MST"/>
    <property type="match status" value="1"/>
</dbReference>
<dbReference type="InterPro" id="IPR034660">
    <property type="entry name" value="DinB/YfiT-like"/>
</dbReference>
<proteinExistence type="predicted"/>
<dbReference type="AlphaFoldDB" id="A0A0L6CNJ5"/>
<organism evidence="1 2">
    <name type="scientific">Luteipulveratus halotolerans</name>
    <dbReference type="NCBI Taxonomy" id="1631356"/>
    <lineage>
        <taxon>Bacteria</taxon>
        <taxon>Bacillati</taxon>
        <taxon>Actinomycetota</taxon>
        <taxon>Actinomycetes</taxon>
        <taxon>Micrococcales</taxon>
        <taxon>Dermacoccaceae</taxon>
        <taxon>Luteipulveratus</taxon>
    </lineage>
</organism>
<dbReference type="OrthoDB" id="4548523at2"/>
<dbReference type="Gene3D" id="1.20.120.450">
    <property type="entry name" value="dinb family like domain"/>
    <property type="match status" value="1"/>
</dbReference>